<organism evidence="1">
    <name type="scientific">hydrothermal vent metagenome</name>
    <dbReference type="NCBI Taxonomy" id="652676"/>
    <lineage>
        <taxon>unclassified sequences</taxon>
        <taxon>metagenomes</taxon>
        <taxon>ecological metagenomes</taxon>
    </lineage>
</organism>
<dbReference type="EMBL" id="UOFH01000253">
    <property type="protein sequence ID" value="VAW63581.1"/>
    <property type="molecule type" value="Genomic_DNA"/>
</dbReference>
<dbReference type="SUPFAM" id="SSF54637">
    <property type="entry name" value="Thioesterase/thiol ester dehydrase-isomerase"/>
    <property type="match status" value="1"/>
</dbReference>
<dbReference type="CDD" id="cd03443">
    <property type="entry name" value="PaaI_thioesterase"/>
    <property type="match status" value="1"/>
</dbReference>
<proteinExistence type="predicted"/>
<accession>A0A3B0X767</accession>
<name>A0A3B0X767_9ZZZZ</name>
<dbReference type="AlphaFoldDB" id="A0A3B0X767"/>
<protein>
    <recommendedName>
        <fullName evidence="2">DUF4442 domain-containing protein</fullName>
    </recommendedName>
</protein>
<dbReference type="InterPro" id="IPR027961">
    <property type="entry name" value="DUF4442"/>
</dbReference>
<evidence type="ECO:0008006" key="2">
    <source>
        <dbReference type="Google" id="ProtNLM"/>
    </source>
</evidence>
<gene>
    <name evidence="1" type="ORF">MNBD_GAMMA08-103</name>
</gene>
<dbReference type="Pfam" id="PF14539">
    <property type="entry name" value="DUF4442"/>
    <property type="match status" value="1"/>
</dbReference>
<dbReference type="InterPro" id="IPR029069">
    <property type="entry name" value="HotDog_dom_sf"/>
</dbReference>
<dbReference type="Gene3D" id="3.10.129.10">
    <property type="entry name" value="Hotdog Thioesterase"/>
    <property type="match status" value="1"/>
</dbReference>
<reference evidence="1" key="1">
    <citation type="submission" date="2018-06" db="EMBL/GenBank/DDBJ databases">
        <authorList>
            <person name="Zhirakovskaya E."/>
        </authorList>
    </citation>
    <scope>NUCLEOTIDE SEQUENCE</scope>
</reference>
<sequence length="159" mass="18090">MQTTDIYRYWEKLESGFLGARIGRWVFNRIIPFVNPYTGALKANVVVFRKGFTQIELKDRRAIRNHLNSIHAIALTNLGEFSSGLALISLFTDEMRGIPIEIKICFLKKARGRLIAECATQLPAFNEEMNHTVVTVIKDESNDEVANVTAVWKLGYKTN</sequence>
<evidence type="ECO:0000313" key="1">
    <source>
        <dbReference type="EMBL" id="VAW63581.1"/>
    </source>
</evidence>